<dbReference type="EMBL" id="JAELUQ010000006">
    <property type="protein sequence ID" value="KAG7412235.1"/>
    <property type="molecule type" value="Genomic_DNA"/>
</dbReference>
<gene>
    <name evidence="2" type="ORF">Forpe1208_v009603</name>
</gene>
<evidence type="ECO:0000313" key="3">
    <source>
        <dbReference type="Proteomes" id="UP000694050"/>
    </source>
</evidence>
<accession>A0A8J5TS09</accession>
<dbReference type="AlphaFoldDB" id="A0A8J5TS09"/>
<reference evidence="2" key="1">
    <citation type="submission" date="2021-04" db="EMBL/GenBank/DDBJ databases">
        <title>First draft genome resource for Brassicaceae pathogens Fusarium oxysporum f. sp. raphani and Fusarium oxysporum f. sp. rapae.</title>
        <authorList>
            <person name="Asai S."/>
        </authorList>
    </citation>
    <scope>NUCLEOTIDE SEQUENCE</scope>
    <source>
        <strain evidence="2">Tf1208</strain>
    </source>
</reference>
<evidence type="ECO:0000256" key="1">
    <source>
        <dbReference type="SAM" id="MobiDB-lite"/>
    </source>
</evidence>
<name>A0A8J5TS09_FUSOX</name>
<evidence type="ECO:0000313" key="2">
    <source>
        <dbReference type="EMBL" id="KAG7412235.1"/>
    </source>
</evidence>
<dbReference type="Proteomes" id="UP000694050">
    <property type="component" value="Unassembled WGS sequence"/>
</dbReference>
<feature type="region of interest" description="Disordered" evidence="1">
    <location>
        <begin position="15"/>
        <end position="36"/>
    </location>
</feature>
<comment type="caution">
    <text evidence="2">The sequence shown here is derived from an EMBL/GenBank/DDBJ whole genome shotgun (WGS) entry which is preliminary data.</text>
</comment>
<protein>
    <submittedName>
        <fullName evidence="2">Uncharacterized protein</fullName>
    </submittedName>
</protein>
<proteinExistence type="predicted"/>
<feature type="region of interest" description="Disordered" evidence="1">
    <location>
        <begin position="95"/>
        <end position="115"/>
    </location>
</feature>
<sequence length="188" mass="21335">MTALLEYTKALEAATLPETPTDQADERHDVPSVAEGERTGCEEWLREVRCLPRATNDETWERVKKNWIAVLAATCRIEPTKVAPLAPDRKLVRFTSGSGEEGETPQKRKRRFQQDQRQRMTIQASFWKHLDGLEGLTERWPQKAHVVMKLHGRRPGRSVRIAGCNLGSWQAETLPSSLDQSRSLSGSF</sequence>
<organism evidence="2 3">
    <name type="scientific">Fusarium oxysporum f. sp. rapae</name>
    <dbReference type="NCBI Taxonomy" id="485398"/>
    <lineage>
        <taxon>Eukaryota</taxon>
        <taxon>Fungi</taxon>
        <taxon>Dikarya</taxon>
        <taxon>Ascomycota</taxon>
        <taxon>Pezizomycotina</taxon>
        <taxon>Sordariomycetes</taxon>
        <taxon>Hypocreomycetidae</taxon>
        <taxon>Hypocreales</taxon>
        <taxon>Nectriaceae</taxon>
        <taxon>Fusarium</taxon>
        <taxon>Fusarium oxysporum species complex</taxon>
    </lineage>
</organism>
<feature type="compositionally biased region" description="Basic and acidic residues" evidence="1">
    <location>
        <begin position="24"/>
        <end position="36"/>
    </location>
</feature>